<dbReference type="RefSeq" id="WP_052770735.1">
    <property type="nucleotide sequence ID" value="NZ_BJXR01000025.1"/>
</dbReference>
<dbReference type="Pfam" id="PF14534">
    <property type="entry name" value="DUF4440"/>
    <property type="match status" value="1"/>
</dbReference>
<dbReference type="STRING" id="1334629.MFUL124B02_02605"/>
<gene>
    <name evidence="2" type="ORF">MFU01_26780</name>
    <name evidence="3" type="ORF">SAMN05443572_101345</name>
</gene>
<evidence type="ECO:0000313" key="2">
    <source>
        <dbReference type="EMBL" id="GEN07641.1"/>
    </source>
</evidence>
<name>A0A511T0F0_MYXFU</name>
<reference evidence="3 4" key="1">
    <citation type="submission" date="2016-10" db="EMBL/GenBank/DDBJ databases">
        <authorList>
            <person name="Varghese N."/>
            <person name="Submissions S."/>
        </authorList>
    </citation>
    <scope>NUCLEOTIDE SEQUENCE [LARGE SCALE GENOMIC DNA]</scope>
    <source>
        <strain evidence="3 4">DSM 16525</strain>
    </source>
</reference>
<organism evidence="2 5">
    <name type="scientific">Myxococcus fulvus</name>
    <dbReference type="NCBI Taxonomy" id="33"/>
    <lineage>
        <taxon>Bacteria</taxon>
        <taxon>Pseudomonadati</taxon>
        <taxon>Myxococcota</taxon>
        <taxon>Myxococcia</taxon>
        <taxon>Myxococcales</taxon>
        <taxon>Cystobacterineae</taxon>
        <taxon>Myxococcaceae</taxon>
        <taxon>Myxococcus</taxon>
    </lineage>
</organism>
<evidence type="ECO:0000313" key="3">
    <source>
        <dbReference type="EMBL" id="SES84368.1"/>
    </source>
</evidence>
<dbReference type="Proteomes" id="UP000321514">
    <property type="component" value="Unassembled WGS sequence"/>
</dbReference>
<dbReference type="Proteomes" id="UP000183760">
    <property type="component" value="Unassembled WGS sequence"/>
</dbReference>
<dbReference type="OrthoDB" id="5383110at2"/>
<dbReference type="SUPFAM" id="SSF54427">
    <property type="entry name" value="NTF2-like"/>
    <property type="match status" value="1"/>
</dbReference>
<dbReference type="EMBL" id="BJXR01000025">
    <property type="protein sequence ID" value="GEN07641.1"/>
    <property type="molecule type" value="Genomic_DNA"/>
</dbReference>
<dbReference type="InterPro" id="IPR027843">
    <property type="entry name" value="DUF4440"/>
</dbReference>
<protein>
    <recommendedName>
        <fullName evidence="1">DUF4440 domain-containing protein</fullName>
    </recommendedName>
</protein>
<comment type="caution">
    <text evidence="2">The sequence shown here is derived from an EMBL/GenBank/DDBJ whole genome shotgun (WGS) entry which is preliminary data.</text>
</comment>
<proteinExistence type="predicted"/>
<evidence type="ECO:0000313" key="4">
    <source>
        <dbReference type="Proteomes" id="UP000183760"/>
    </source>
</evidence>
<evidence type="ECO:0000259" key="1">
    <source>
        <dbReference type="Pfam" id="PF14534"/>
    </source>
</evidence>
<evidence type="ECO:0000313" key="5">
    <source>
        <dbReference type="Proteomes" id="UP000321514"/>
    </source>
</evidence>
<sequence length="126" mass="13639">MMTEEDILAAEETLRRAMLASDVDMLDQLLSEDLVFVNHLGQVFDKDADLEGHGSGALRLTRLELGEPVIRFLSAGAVVVVQASVAGQSAGADFAAQLRYTRVWQWVDERPQVVAGHCTVITGASN</sequence>
<dbReference type="AlphaFoldDB" id="A0A511T0F0"/>
<feature type="domain" description="DUF4440" evidence="1">
    <location>
        <begin position="7"/>
        <end position="105"/>
    </location>
</feature>
<keyword evidence="4" id="KW-1185">Reference proteome</keyword>
<accession>A0A511T0F0</accession>
<dbReference type="Gene3D" id="3.10.450.50">
    <property type="match status" value="1"/>
</dbReference>
<reference evidence="2 5" key="2">
    <citation type="submission" date="2019-07" db="EMBL/GenBank/DDBJ databases">
        <title>Whole genome shotgun sequence of Myxococcus fulvus NBRC 100333.</title>
        <authorList>
            <person name="Hosoyama A."/>
            <person name="Uohara A."/>
            <person name="Ohji S."/>
            <person name="Ichikawa N."/>
        </authorList>
    </citation>
    <scope>NUCLEOTIDE SEQUENCE [LARGE SCALE GENOMIC DNA]</scope>
    <source>
        <strain evidence="2 5">NBRC 100333</strain>
    </source>
</reference>
<dbReference type="InterPro" id="IPR032710">
    <property type="entry name" value="NTF2-like_dom_sf"/>
</dbReference>
<dbReference type="EMBL" id="FOIB01000001">
    <property type="protein sequence ID" value="SES84368.1"/>
    <property type="molecule type" value="Genomic_DNA"/>
</dbReference>